<dbReference type="InterPro" id="IPR050661">
    <property type="entry name" value="BglG_antiterminators"/>
</dbReference>
<dbReference type="CDD" id="cd05568">
    <property type="entry name" value="PTS_IIB_bgl_like"/>
    <property type="match status" value="1"/>
</dbReference>
<dbReference type="Pfam" id="PF02302">
    <property type="entry name" value="PTS_IIB"/>
    <property type="match status" value="1"/>
</dbReference>
<dbReference type="PANTHER" id="PTHR30185:SF18">
    <property type="entry name" value="TRANSCRIPTIONAL REGULATOR MTLR"/>
    <property type="match status" value="1"/>
</dbReference>
<keyword evidence="2" id="KW-0677">Repeat</keyword>
<proteinExistence type="predicted"/>
<dbReference type="PANTHER" id="PTHR30185">
    <property type="entry name" value="CRYPTIC BETA-GLUCOSIDE BGL OPERON ANTITERMINATOR"/>
    <property type="match status" value="1"/>
</dbReference>
<dbReference type="Proteomes" id="UP000040576">
    <property type="component" value="Unassembled WGS sequence"/>
</dbReference>
<name>A0A090IYW3_9BACI</name>
<evidence type="ECO:0000256" key="1">
    <source>
        <dbReference type="ARBA" id="ARBA00022679"/>
    </source>
</evidence>
<feature type="domain" description="PRD" evidence="7">
    <location>
        <begin position="192"/>
        <end position="296"/>
    </location>
</feature>
<dbReference type="GO" id="GO:0008982">
    <property type="term" value="F:protein-N(PI)-phosphohistidine-sugar phosphotransferase activity"/>
    <property type="evidence" value="ECO:0007669"/>
    <property type="project" value="InterPro"/>
</dbReference>
<accession>A0A090IYW3</accession>
<dbReference type="Pfam" id="PF00359">
    <property type="entry name" value="PTS_EIIA_2"/>
    <property type="match status" value="1"/>
</dbReference>
<dbReference type="InterPro" id="IPR011608">
    <property type="entry name" value="PRD"/>
</dbReference>
<dbReference type="Gene3D" id="1.10.10.10">
    <property type="entry name" value="Winged helix-like DNA-binding domain superfamily/Winged helix DNA-binding domain"/>
    <property type="match status" value="1"/>
</dbReference>
<dbReference type="PROSITE" id="PS51094">
    <property type="entry name" value="PTS_EIIA_TYPE_2"/>
    <property type="match status" value="1"/>
</dbReference>
<protein>
    <submittedName>
        <fullName evidence="8">Uncharacterized protein</fullName>
    </submittedName>
</protein>
<evidence type="ECO:0000256" key="3">
    <source>
        <dbReference type="ARBA" id="ARBA00023015"/>
    </source>
</evidence>
<evidence type="ECO:0000259" key="7">
    <source>
        <dbReference type="PROSITE" id="PS51372"/>
    </source>
</evidence>
<dbReference type="CDD" id="cd00211">
    <property type="entry name" value="PTS_IIA_fru"/>
    <property type="match status" value="1"/>
</dbReference>
<dbReference type="RefSeq" id="WP_034772864.1">
    <property type="nucleotide sequence ID" value="NZ_CCRF01000091.1"/>
</dbReference>
<feature type="domain" description="PRD" evidence="7">
    <location>
        <begin position="298"/>
        <end position="405"/>
    </location>
</feature>
<dbReference type="AlphaFoldDB" id="A0A090IYW3"/>
<dbReference type="InterPro" id="IPR002178">
    <property type="entry name" value="PTS_EIIA_type-2_dom"/>
</dbReference>
<dbReference type="InterPro" id="IPR036095">
    <property type="entry name" value="PTS_EIIB-like_sf"/>
</dbReference>
<evidence type="ECO:0000259" key="6">
    <source>
        <dbReference type="PROSITE" id="PS51099"/>
    </source>
</evidence>
<keyword evidence="4" id="KW-0804">Transcription</keyword>
<dbReference type="PROSITE" id="PS51099">
    <property type="entry name" value="PTS_EIIB_TYPE_2"/>
    <property type="match status" value="1"/>
</dbReference>
<dbReference type="SUPFAM" id="SSF52794">
    <property type="entry name" value="PTS system IIB component-like"/>
    <property type="match status" value="1"/>
</dbReference>
<dbReference type="InterPro" id="IPR036388">
    <property type="entry name" value="WH-like_DNA-bd_sf"/>
</dbReference>
<feature type="domain" description="PTS EIIA type-2" evidence="5">
    <location>
        <begin position="514"/>
        <end position="653"/>
    </location>
</feature>
<dbReference type="SUPFAM" id="SSF63520">
    <property type="entry name" value="PTS-regulatory domain, PRD"/>
    <property type="match status" value="2"/>
</dbReference>
<keyword evidence="9" id="KW-1185">Reference proteome</keyword>
<dbReference type="Gene3D" id="1.10.1790.10">
    <property type="entry name" value="PRD domain"/>
    <property type="match status" value="1"/>
</dbReference>
<sequence>MIFKRQVTLLKELIYSRKYNSVQHYAELFQVSTRTIHFDLDVLEDIVKEYHCRIVKKPGKGIFLDGKENDKNKLLHSLQNYSRFSNLSPAERQIQILEKLVNEERLSYKLLSQKYFVSRTSIAKDFKVIKEMCSKEGVLLEYDNDGTFLVGHEKNLQSLLKKLYLRKFEQNYYRFPNNLIEYKQFLLDTDNSLPHSFIEETFNIVCTIGEKYNLADHYLISLQNTLIVLCLRVYRNKHHEQGNGYVFEKVQQLGTYFVANEIAEEIEKKLNISLSEEDIVYINECLIANGIENLNITSNHGYYSKLVQDLIKKFSKIINTNLTKDKKLYKGLLTHIVPMIYRLNNNIRLQNPLIKEIKKQYSVMFNITWFVLVDLESKLNIHIPEDEIGFIMVHFQSALERHEDIKKVLIVCPTGIVTSELLEARIKKYLPSLNLYEVVSVQNLNPANFKKFDYIISTVPLEVKNFDSNRIFFISPIPTDKELKELTNLMTDKIFNAQAFYTINEYNREVKINNFLLPNSIFVNNHFNSMKEILEYLISYLEHEDLVTPLYRKSVFDREATSSTALETGVAIPHGNPDYVKKTSISILVNSKKVHWGNEKVDIIILLSVAKNDVNHISSIISQIYDVISDRNRMETVFFGKSKENIYDYFYDHY</sequence>
<dbReference type="PROSITE" id="PS51372">
    <property type="entry name" value="PRD_2"/>
    <property type="match status" value="2"/>
</dbReference>
<evidence type="ECO:0000313" key="9">
    <source>
        <dbReference type="Proteomes" id="UP000040576"/>
    </source>
</evidence>
<dbReference type="EMBL" id="CCRF01000091">
    <property type="protein sequence ID" value="CEE02897.1"/>
    <property type="molecule type" value="Genomic_DNA"/>
</dbReference>
<dbReference type="InterPro" id="IPR003501">
    <property type="entry name" value="PTS_EIIB_2/3"/>
</dbReference>
<dbReference type="InterPro" id="IPR016152">
    <property type="entry name" value="PTrfase/Anion_transptr"/>
</dbReference>
<dbReference type="Pfam" id="PF00874">
    <property type="entry name" value="PRD"/>
    <property type="match status" value="1"/>
</dbReference>
<dbReference type="GO" id="GO:0009401">
    <property type="term" value="P:phosphoenolpyruvate-dependent sugar phosphotransferase system"/>
    <property type="evidence" value="ECO:0007669"/>
    <property type="project" value="InterPro"/>
</dbReference>
<gene>
    <name evidence="8" type="ORF">BT1A1_3111</name>
</gene>
<evidence type="ECO:0000313" key="8">
    <source>
        <dbReference type="EMBL" id="CEE02897.1"/>
    </source>
</evidence>
<feature type="domain" description="PTS EIIB type-2" evidence="6">
    <location>
        <begin position="406"/>
        <end position="498"/>
    </location>
</feature>
<keyword evidence="1" id="KW-0808">Transferase</keyword>
<dbReference type="SUPFAM" id="SSF55804">
    <property type="entry name" value="Phoshotransferase/anion transport protein"/>
    <property type="match status" value="1"/>
</dbReference>
<dbReference type="Gene3D" id="3.40.930.10">
    <property type="entry name" value="Mannitol-specific EII, Chain A"/>
    <property type="match status" value="1"/>
</dbReference>
<dbReference type="GO" id="GO:0006355">
    <property type="term" value="P:regulation of DNA-templated transcription"/>
    <property type="evidence" value="ECO:0007669"/>
    <property type="project" value="InterPro"/>
</dbReference>
<organism evidence="8 9">
    <name type="scientific">Caldibacillus thermoamylovorans</name>
    <dbReference type="NCBI Taxonomy" id="35841"/>
    <lineage>
        <taxon>Bacteria</taxon>
        <taxon>Bacillati</taxon>
        <taxon>Bacillota</taxon>
        <taxon>Bacilli</taxon>
        <taxon>Bacillales</taxon>
        <taxon>Bacillaceae</taxon>
        <taxon>Caldibacillus</taxon>
    </lineage>
</organism>
<reference evidence="8 9" key="1">
    <citation type="submission" date="2014-07" db="EMBL/GenBank/DDBJ databases">
        <authorList>
            <person name="Wibberg Daniel"/>
        </authorList>
    </citation>
    <scope>NUCLEOTIDE SEQUENCE [LARGE SCALE GENOMIC DNA]</scope>
</reference>
<dbReference type="InterPro" id="IPR036634">
    <property type="entry name" value="PRD_sf"/>
</dbReference>
<dbReference type="InterPro" id="IPR013011">
    <property type="entry name" value="PTS_EIIB_2"/>
</dbReference>
<dbReference type="Gene3D" id="3.40.50.2300">
    <property type="match status" value="1"/>
</dbReference>
<evidence type="ECO:0000256" key="2">
    <source>
        <dbReference type="ARBA" id="ARBA00022737"/>
    </source>
</evidence>
<keyword evidence="3" id="KW-0805">Transcription regulation</keyword>
<evidence type="ECO:0000256" key="4">
    <source>
        <dbReference type="ARBA" id="ARBA00023163"/>
    </source>
</evidence>
<evidence type="ECO:0000259" key="5">
    <source>
        <dbReference type="PROSITE" id="PS51094"/>
    </source>
</evidence>